<proteinExistence type="predicted"/>
<organism evidence="2 3">
    <name type="scientific">Paspalum notatum var. saurae</name>
    <dbReference type="NCBI Taxonomy" id="547442"/>
    <lineage>
        <taxon>Eukaryota</taxon>
        <taxon>Viridiplantae</taxon>
        <taxon>Streptophyta</taxon>
        <taxon>Embryophyta</taxon>
        <taxon>Tracheophyta</taxon>
        <taxon>Spermatophyta</taxon>
        <taxon>Magnoliopsida</taxon>
        <taxon>Liliopsida</taxon>
        <taxon>Poales</taxon>
        <taxon>Poaceae</taxon>
        <taxon>PACMAD clade</taxon>
        <taxon>Panicoideae</taxon>
        <taxon>Andropogonodae</taxon>
        <taxon>Paspaleae</taxon>
        <taxon>Paspalinae</taxon>
        <taxon>Paspalum</taxon>
    </lineage>
</organism>
<dbReference type="PANTHER" id="PTHR33157:SF14">
    <property type="entry name" value="AUTONOMOUS TRANSPOSABLE ELEMENT EN-1 MOSAIC PROTEIN"/>
    <property type="match status" value="1"/>
</dbReference>
<sequence>MMMDMLNDLAMRFEFDPEEDNQPPPEVQEFYRLLEAGDEKLHDHTEKTVLDTVSRLMAIKSKHNISSSCFNGITELVSKVKNEAGENVDTTVPAKQLRYMPIIPRLKWLFLSMKIAKSMRWHKERRRGSQSEDVMVHLEDGDACKALDEFDPEFARDPRSVRLGLATDGFTPFSTSASPYSCWPVFIMLYNLPPEMVFKDEFIFLALVIPGPEHPEKNLNLGSRRFALMLMLRRVVRPTWERVVRPTWEGVMMRELESWDDVKWEGNKGPRTKINGILGVLCRYHYPGMLVVNGEPQAATRWAHWGLKREVLKNGVESRTLQGVVWDDFWNRYSTDVDQDDREAMKALKRHFSKAAENVIHDSLYNARITAVCHYYKSDIEAWRWLAKLWSSPEWIGKLEGKRSNRGQDPGHKYGADGHFGLQRRMEAESGTQQSFLNVFLRGHRCPDPNNTDVLCSQTAKDKLDRYGQEMVKRHGEGVQWMQQPIDVDVLYQSGEGRRHGRFAFGIGVVDYNPSVSRVGSSSMSTTTSRRSRVEDAQDEAREAREEAR</sequence>
<evidence type="ECO:0000256" key="1">
    <source>
        <dbReference type="SAM" id="MobiDB-lite"/>
    </source>
</evidence>
<evidence type="ECO:0000313" key="2">
    <source>
        <dbReference type="EMBL" id="WVZ79114.1"/>
    </source>
</evidence>
<feature type="compositionally biased region" description="Basic and acidic residues" evidence="1">
    <location>
        <begin position="532"/>
        <end position="549"/>
    </location>
</feature>
<dbReference type="InterPro" id="IPR004252">
    <property type="entry name" value="Probable_transposase_24"/>
</dbReference>
<gene>
    <name evidence="2" type="ORF">U9M48_026732</name>
</gene>
<dbReference type="PANTHER" id="PTHR33157">
    <property type="entry name" value="AUTONOMOUS TRANSPOSABLE ELEMENT EN-1 MOSAIC PROTEIN-RELATED"/>
    <property type="match status" value="1"/>
</dbReference>
<name>A0AAQ3TTD2_PASNO</name>
<evidence type="ECO:0000313" key="3">
    <source>
        <dbReference type="Proteomes" id="UP001341281"/>
    </source>
</evidence>
<dbReference type="Pfam" id="PF02992">
    <property type="entry name" value="Transposase_21"/>
    <property type="match status" value="1"/>
</dbReference>
<reference evidence="2 3" key="1">
    <citation type="submission" date="2024-02" db="EMBL/GenBank/DDBJ databases">
        <title>High-quality chromosome-scale genome assembly of Pensacola bahiagrass (Paspalum notatum Flugge var. saurae).</title>
        <authorList>
            <person name="Vega J.M."/>
            <person name="Podio M."/>
            <person name="Orjuela J."/>
            <person name="Siena L.A."/>
            <person name="Pessino S.C."/>
            <person name="Combes M.C."/>
            <person name="Mariac C."/>
            <person name="Albertini E."/>
            <person name="Pupilli F."/>
            <person name="Ortiz J.P.A."/>
            <person name="Leblanc O."/>
        </authorList>
    </citation>
    <scope>NUCLEOTIDE SEQUENCE [LARGE SCALE GENOMIC DNA]</scope>
    <source>
        <strain evidence="2">R1</strain>
        <tissue evidence="2">Leaf</tissue>
    </source>
</reference>
<accession>A0AAQ3TTD2</accession>
<dbReference type="GO" id="GO:0032196">
    <property type="term" value="P:transposition"/>
    <property type="evidence" value="ECO:0007669"/>
    <property type="project" value="InterPro"/>
</dbReference>
<dbReference type="AlphaFoldDB" id="A0AAQ3TTD2"/>
<feature type="compositionally biased region" description="Low complexity" evidence="1">
    <location>
        <begin position="516"/>
        <end position="529"/>
    </location>
</feature>
<dbReference type="Proteomes" id="UP001341281">
    <property type="component" value="Chromosome 06"/>
</dbReference>
<dbReference type="EMBL" id="CP144750">
    <property type="protein sequence ID" value="WVZ79114.1"/>
    <property type="molecule type" value="Genomic_DNA"/>
</dbReference>
<dbReference type="Pfam" id="PF03004">
    <property type="entry name" value="Transposase_24"/>
    <property type="match status" value="1"/>
</dbReference>
<keyword evidence="3" id="KW-1185">Reference proteome</keyword>
<dbReference type="InterPro" id="IPR004242">
    <property type="entry name" value="Transposase_21"/>
</dbReference>
<feature type="region of interest" description="Disordered" evidence="1">
    <location>
        <begin position="516"/>
        <end position="549"/>
    </location>
</feature>
<protein>
    <submittedName>
        <fullName evidence="2">Uncharacterized protein</fullName>
    </submittedName>
</protein>
<dbReference type="InterPro" id="IPR039266">
    <property type="entry name" value="EN-1/SPM"/>
</dbReference>